<reference evidence="3" key="1">
    <citation type="submission" date="2016-11" db="EMBL/GenBank/DDBJ databases">
        <authorList>
            <person name="Varghese N."/>
            <person name="Submissions S."/>
        </authorList>
    </citation>
    <scope>NUCLEOTIDE SEQUENCE [LARGE SCALE GENOMIC DNA]</scope>
    <source>
        <strain evidence="3">DSM 17659</strain>
    </source>
</reference>
<evidence type="ECO:0000256" key="1">
    <source>
        <dbReference type="SAM" id="MobiDB-lite"/>
    </source>
</evidence>
<dbReference type="Proteomes" id="UP000184020">
    <property type="component" value="Unassembled WGS sequence"/>
</dbReference>
<feature type="region of interest" description="Disordered" evidence="1">
    <location>
        <begin position="12"/>
        <end position="36"/>
    </location>
</feature>
<feature type="compositionally biased region" description="Polar residues" evidence="1">
    <location>
        <begin position="13"/>
        <end position="25"/>
    </location>
</feature>
<gene>
    <name evidence="2" type="ORF">SAMN05444372_1124</name>
</gene>
<evidence type="ECO:0000313" key="2">
    <source>
        <dbReference type="EMBL" id="SHG94806.1"/>
    </source>
</evidence>
<accession>A0A1M5NZ05</accession>
<name>A0A1M5NZ05_9FLAO</name>
<dbReference type="STRING" id="229205.SAMN05444372_1124"/>
<proteinExistence type="predicted"/>
<keyword evidence="3" id="KW-1185">Reference proteome</keyword>
<sequence length="165" mass="18659">MPITARISLRSPRPTNTRATANGRSNEPAVESSAADRLEPITSRQHYGVIVKYINEYQEDLESLFFCGTKRSVFLLFSFPQVSGLVTTSLTHKVNLYKDLSCGYRQDTIPTLREEDQAGQNQLFYVNCLLCSKGICVKKFKKQLSVKTGVAFGFYSLYCKTKCFE</sequence>
<organism evidence="2 3">
    <name type="scientific">Flavobacterium micromati</name>
    <dbReference type="NCBI Taxonomy" id="229205"/>
    <lineage>
        <taxon>Bacteria</taxon>
        <taxon>Pseudomonadati</taxon>
        <taxon>Bacteroidota</taxon>
        <taxon>Flavobacteriia</taxon>
        <taxon>Flavobacteriales</taxon>
        <taxon>Flavobacteriaceae</taxon>
        <taxon>Flavobacterium</taxon>
    </lineage>
</organism>
<dbReference type="EMBL" id="FQWF01000012">
    <property type="protein sequence ID" value="SHG94806.1"/>
    <property type="molecule type" value="Genomic_DNA"/>
</dbReference>
<dbReference type="AlphaFoldDB" id="A0A1M5NZ05"/>
<evidence type="ECO:0000313" key="3">
    <source>
        <dbReference type="Proteomes" id="UP000184020"/>
    </source>
</evidence>
<protein>
    <submittedName>
        <fullName evidence="2">Uncharacterized protein</fullName>
    </submittedName>
</protein>